<dbReference type="AlphaFoldDB" id="A0A8I3AC10"/>
<dbReference type="EMBL" id="JAGFBS010000004">
    <property type="protein sequence ID" value="KAG6379808.1"/>
    <property type="molecule type" value="Genomic_DNA"/>
</dbReference>
<reference evidence="2" key="1">
    <citation type="submission" date="2021-03" db="EMBL/GenBank/DDBJ databases">
        <title>Evolutionary innovations through gain and loss of genes in the ectomycorrhizal Boletales.</title>
        <authorList>
            <person name="Wu G."/>
            <person name="Miyauchi S."/>
            <person name="Morin E."/>
            <person name="Yang Z.-L."/>
            <person name="Xu J."/>
            <person name="Martin F.M."/>
        </authorList>
    </citation>
    <scope>NUCLEOTIDE SEQUENCE</scope>
    <source>
        <strain evidence="2">BR01</strain>
    </source>
</reference>
<dbReference type="OrthoDB" id="2693280at2759"/>
<dbReference type="Proteomes" id="UP000683000">
    <property type="component" value="Unassembled WGS sequence"/>
</dbReference>
<keyword evidence="3" id="KW-1185">Reference proteome</keyword>
<gene>
    <name evidence="2" type="ORF">JVT61DRAFT_10353</name>
</gene>
<sequence length="300" mass="32658">MASRGSGQGSTAHKQAQSQALSAPSARGTRQIGHCGRGNKPQAAAAGPSTHAQPAPPVIEPPKKMAINIVWEASRTNLLIVWIMGHEADRHILFHDRSSSATMSLPGDKPSGKTKKDVAGVITKHIFTNDSDHAEWYMASDPAKYTLSVLNCLATLKSNYCEQRKRFTSTGGGIVPRGNDDMEDVLRVFPYYGNLDSIWNGIPSFDPQLISSKPNNDHTASFLNVVTPRSNINASSAEDSPGILDDLDIVKQVNDAPAGQATDLGDVAMDDIEWDKHTMNMELLPKEAPRVRYHQIIYTC</sequence>
<evidence type="ECO:0000313" key="2">
    <source>
        <dbReference type="EMBL" id="KAG6379808.1"/>
    </source>
</evidence>
<feature type="compositionally biased region" description="Low complexity" evidence="1">
    <location>
        <begin position="15"/>
        <end position="26"/>
    </location>
</feature>
<proteinExistence type="predicted"/>
<name>A0A8I3AC10_9AGAM</name>
<comment type="caution">
    <text evidence="2">The sequence shown here is derived from an EMBL/GenBank/DDBJ whole genome shotgun (WGS) entry which is preliminary data.</text>
</comment>
<protein>
    <submittedName>
        <fullName evidence="2">Uncharacterized protein</fullName>
    </submittedName>
</protein>
<organism evidence="2 3">
    <name type="scientific">Boletus reticuloceps</name>
    <dbReference type="NCBI Taxonomy" id="495285"/>
    <lineage>
        <taxon>Eukaryota</taxon>
        <taxon>Fungi</taxon>
        <taxon>Dikarya</taxon>
        <taxon>Basidiomycota</taxon>
        <taxon>Agaricomycotina</taxon>
        <taxon>Agaricomycetes</taxon>
        <taxon>Agaricomycetidae</taxon>
        <taxon>Boletales</taxon>
        <taxon>Boletineae</taxon>
        <taxon>Boletaceae</taxon>
        <taxon>Boletoideae</taxon>
        <taxon>Boletus</taxon>
    </lineage>
</organism>
<feature type="region of interest" description="Disordered" evidence="1">
    <location>
        <begin position="1"/>
        <end position="59"/>
    </location>
</feature>
<evidence type="ECO:0000256" key="1">
    <source>
        <dbReference type="SAM" id="MobiDB-lite"/>
    </source>
</evidence>
<evidence type="ECO:0000313" key="3">
    <source>
        <dbReference type="Proteomes" id="UP000683000"/>
    </source>
</evidence>
<accession>A0A8I3AC10</accession>